<dbReference type="InterPro" id="IPR000490">
    <property type="entry name" value="Glyco_hydro_17"/>
</dbReference>
<evidence type="ECO:0000259" key="7">
    <source>
        <dbReference type="SMART" id="SM00768"/>
    </source>
</evidence>
<gene>
    <name evidence="8" type="ORF">GUJ93_ZPchr0412g33623</name>
</gene>
<sequence length="603" mass="64468">MHEPINSIPAVLLQPTPRIISLVDLLSHSRHGGTHGARGDQSMALTRLRVVLLAAATLQLLFLSTTDAGEVGVCYGRDANNLMDPASVTNLLKQNSITMVRIYDTEPTVLRALANTGIKVMVALSNNDLASGIGRDLNSAQQWVNNNVAPYYPATLINGVVVGNEVFDQAPSLTPILVQAMTNVQAALSRKGLADAIKVSTPVAFSAIKVSYPPSDGAFRDDIAQSVMKPMIDFLQRTSSYLMVNLYPFYAYASQPDKISLEYATFGNNNGVVDVKSGLTYYSLFDAELDSVYYAINKLNGGSLRASLAQGGRRPMPKVPVRVSETGHPSGGNIHSRSVATLEDAEADSVATKANAQAYNNGLIRRVVNGAPDMADVSAYIFSLFNENQKAGPSIEGNFGLFYPNGMKVYEVNFLPSSSSPCTSKATWCVARTDVGNERLQAALDYACSNGADCTAIQQGNACYQPNTMIAHASYAFNDYYQRKGQASGTCDFAGAASIVSRPSPSICDPNPSWCVAKADVGDARLQAAIDYACGTCADCSQIQSGAPCFEPDTKVTHATYAFNDYYQRVARVSGSCDFNGAASIVYEPQKIGNCVLPPNNQG</sequence>
<dbReference type="EMBL" id="JAAALK010001546">
    <property type="protein sequence ID" value="KAG8042810.1"/>
    <property type="molecule type" value="Genomic_DNA"/>
</dbReference>
<accession>A0A8J5UZ60</accession>
<evidence type="ECO:0000256" key="6">
    <source>
        <dbReference type="RuleBase" id="RU004335"/>
    </source>
</evidence>
<comment type="similarity">
    <text evidence="1 6">Belongs to the glycosyl hydrolase 17 family.</text>
</comment>
<evidence type="ECO:0000256" key="2">
    <source>
        <dbReference type="ARBA" id="ARBA00022729"/>
    </source>
</evidence>
<dbReference type="Pfam" id="PF00332">
    <property type="entry name" value="Glyco_hydro_17"/>
    <property type="match status" value="1"/>
</dbReference>
<feature type="domain" description="X8" evidence="7">
    <location>
        <begin position="513"/>
        <end position="597"/>
    </location>
</feature>
<keyword evidence="2" id="KW-0732">Signal</keyword>
<keyword evidence="3" id="KW-0378">Hydrolase</keyword>
<dbReference type="AlphaFoldDB" id="A0A8J5UZ60"/>
<dbReference type="Pfam" id="PF07983">
    <property type="entry name" value="X8"/>
    <property type="match status" value="2"/>
</dbReference>
<keyword evidence="9" id="KW-1185">Reference proteome</keyword>
<evidence type="ECO:0000313" key="9">
    <source>
        <dbReference type="Proteomes" id="UP000729402"/>
    </source>
</evidence>
<dbReference type="FunFam" id="1.20.58.1040:FF:000004">
    <property type="entry name" value="O-Glycosyl hydrolase family 17 protein"/>
    <property type="match status" value="1"/>
</dbReference>
<dbReference type="InterPro" id="IPR012946">
    <property type="entry name" value="X8"/>
</dbReference>
<dbReference type="FunFam" id="3.20.20.80:FF:000074">
    <property type="entry name" value="Hydrolase, hydrolyzing O-glycosyl compounds"/>
    <property type="match status" value="1"/>
</dbReference>
<evidence type="ECO:0000256" key="1">
    <source>
        <dbReference type="ARBA" id="ARBA00008773"/>
    </source>
</evidence>
<keyword evidence="4" id="KW-1015">Disulfide bond</keyword>
<dbReference type="InterPro" id="IPR044965">
    <property type="entry name" value="Glyco_hydro_17_plant"/>
</dbReference>
<keyword evidence="5" id="KW-0326">Glycosidase</keyword>
<evidence type="ECO:0000256" key="5">
    <source>
        <dbReference type="ARBA" id="ARBA00023295"/>
    </source>
</evidence>
<evidence type="ECO:0000256" key="4">
    <source>
        <dbReference type="ARBA" id="ARBA00023157"/>
    </source>
</evidence>
<dbReference type="GO" id="GO:0004553">
    <property type="term" value="F:hydrolase activity, hydrolyzing O-glycosyl compounds"/>
    <property type="evidence" value="ECO:0007669"/>
    <property type="project" value="InterPro"/>
</dbReference>
<dbReference type="OrthoDB" id="421038at2759"/>
<reference evidence="8" key="1">
    <citation type="journal article" date="2021" name="bioRxiv">
        <title>Whole Genome Assembly and Annotation of Northern Wild Rice, Zizania palustris L., Supports a Whole Genome Duplication in the Zizania Genus.</title>
        <authorList>
            <person name="Haas M."/>
            <person name="Kono T."/>
            <person name="Macchietto M."/>
            <person name="Millas R."/>
            <person name="McGilp L."/>
            <person name="Shao M."/>
            <person name="Duquette J."/>
            <person name="Hirsch C.N."/>
            <person name="Kimball J."/>
        </authorList>
    </citation>
    <scope>NUCLEOTIDE SEQUENCE</scope>
    <source>
        <tissue evidence="8">Fresh leaf tissue</tissue>
    </source>
</reference>
<proteinExistence type="inferred from homology"/>
<protein>
    <recommendedName>
        <fullName evidence="7">X8 domain-containing protein</fullName>
    </recommendedName>
</protein>
<reference evidence="8" key="2">
    <citation type="submission" date="2021-02" db="EMBL/GenBank/DDBJ databases">
        <authorList>
            <person name="Kimball J.A."/>
            <person name="Haas M.W."/>
            <person name="Macchietto M."/>
            <person name="Kono T."/>
            <person name="Duquette J."/>
            <person name="Shao M."/>
        </authorList>
    </citation>
    <scope>NUCLEOTIDE SEQUENCE</scope>
    <source>
        <tissue evidence="8">Fresh leaf tissue</tissue>
    </source>
</reference>
<organism evidence="8 9">
    <name type="scientific">Zizania palustris</name>
    <name type="common">Northern wild rice</name>
    <dbReference type="NCBI Taxonomy" id="103762"/>
    <lineage>
        <taxon>Eukaryota</taxon>
        <taxon>Viridiplantae</taxon>
        <taxon>Streptophyta</taxon>
        <taxon>Embryophyta</taxon>
        <taxon>Tracheophyta</taxon>
        <taxon>Spermatophyta</taxon>
        <taxon>Magnoliopsida</taxon>
        <taxon>Liliopsida</taxon>
        <taxon>Poales</taxon>
        <taxon>Poaceae</taxon>
        <taxon>BOP clade</taxon>
        <taxon>Oryzoideae</taxon>
        <taxon>Oryzeae</taxon>
        <taxon>Zizaniinae</taxon>
        <taxon>Zizania</taxon>
    </lineage>
</organism>
<dbReference type="FunFam" id="1.20.58.1040:FF:000006">
    <property type="entry name" value="Os07g0539400 protein"/>
    <property type="match status" value="1"/>
</dbReference>
<dbReference type="PANTHER" id="PTHR32227">
    <property type="entry name" value="GLUCAN ENDO-1,3-BETA-GLUCOSIDASE BG1-RELATED-RELATED"/>
    <property type="match status" value="1"/>
</dbReference>
<dbReference type="Proteomes" id="UP000729402">
    <property type="component" value="Unassembled WGS sequence"/>
</dbReference>
<dbReference type="GO" id="GO:0005975">
    <property type="term" value="P:carbohydrate metabolic process"/>
    <property type="evidence" value="ECO:0007669"/>
    <property type="project" value="InterPro"/>
</dbReference>
<evidence type="ECO:0000256" key="3">
    <source>
        <dbReference type="ARBA" id="ARBA00022801"/>
    </source>
</evidence>
<name>A0A8J5UZ60_ZIZPA</name>
<comment type="caution">
    <text evidence="8">The sequence shown here is derived from an EMBL/GenBank/DDBJ whole genome shotgun (WGS) entry which is preliminary data.</text>
</comment>
<evidence type="ECO:0000313" key="8">
    <source>
        <dbReference type="EMBL" id="KAG8042810.1"/>
    </source>
</evidence>
<dbReference type="SMART" id="SM00768">
    <property type="entry name" value="X8"/>
    <property type="match status" value="2"/>
</dbReference>
<feature type="domain" description="X8" evidence="7">
    <location>
        <begin position="427"/>
        <end position="510"/>
    </location>
</feature>